<dbReference type="SUPFAM" id="SSF50814">
    <property type="entry name" value="Lipocalins"/>
    <property type="match status" value="1"/>
</dbReference>
<proteinExistence type="predicted"/>
<dbReference type="Gene3D" id="2.40.128.20">
    <property type="match status" value="1"/>
</dbReference>
<dbReference type="GO" id="GO:0008289">
    <property type="term" value="F:lipid binding"/>
    <property type="evidence" value="ECO:0007669"/>
    <property type="project" value="UniProtKB-KW"/>
</dbReference>
<dbReference type="CDD" id="cd00742">
    <property type="entry name" value="FABP"/>
    <property type="match status" value="1"/>
</dbReference>
<dbReference type="Proteomes" id="UP000515154">
    <property type="component" value="Linkage group LG2"/>
</dbReference>
<evidence type="ECO:0000313" key="1">
    <source>
        <dbReference type="Proteomes" id="UP000515154"/>
    </source>
</evidence>
<organism evidence="1 2">
    <name type="scientific">Octopus sinensis</name>
    <name type="common">East Asian common octopus</name>
    <dbReference type="NCBI Taxonomy" id="2607531"/>
    <lineage>
        <taxon>Eukaryota</taxon>
        <taxon>Metazoa</taxon>
        <taxon>Spiralia</taxon>
        <taxon>Lophotrochozoa</taxon>
        <taxon>Mollusca</taxon>
        <taxon>Cephalopoda</taxon>
        <taxon>Coleoidea</taxon>
        <taxon>Octopodiformes</taxon>
        <taxon>Octopoda</taxon>
        <taxon>Incirrata</taxon>
        <taxon>Octopodidae</taxon>
        <taxon>Octopus</taxon>
    </lineage>
</organism>
<gene>
    <name evidence="2" type="primary">LOC115230173</name>
</gene>
<dbReference type="RefSeq" id="XP_036356239.1">
    <property type="nucleotide sequence ID" value="XM_036500346.1"/>
</dbReference>
<dbReference type="InterPro" id="IPR012674">
    <property type="entry name" value="Calycin"/>
</dbReference>
<protein>
    <submittedName>
        <fullName evidence="2">Uncharacterized protein LOC115230173 isoform X2</fullName>
    </submittedName>
</protein>
<keyword evidence="1" id="KW-1185">Reference proteome</keyword>
<evidence type="ECO:0000313" key="2">
    <source>
        <dbReference type="RefSeq" id="XP_036356239.1"/>
    </source>
</evidence>
<dbReference type="AlphaFoldDB" id="A0A7E6ELS3"/>
<reference evidence="2" key="1">
    <citation type="submission" date="2025-08" db="UniProtKB">
        <authorList>
            <consortium name="RefSeq"/>
        </authorList>
    </citation>
    <scope>IDENTIFICATION</scope>
</reference>
<name>A0A7E6ELS3_9MOLL</name>
<sequence length="137" mass="15696">MEKFVGKWEQIDEEVPNQEAFLNAAGISEDRKKKMKTTSIIEYLPSGSKWKHVATDKKTKVSQSYLFELGVPVDAEDLHGHKFKVVTNIEDKNKMKEVYTEWCDFAVNAVREISGDVMHITLTVNGVTCKFSFKKLH</sequence>
<accession>A0A7E6ELS3</accession>